<dbReference type="PANTHER" id="PTHR28533:SF1">
    <property type="entry name" value="PROTEIN PBN1"/>
    <property type="match status" value="1"/>
</dbReference>
<keyword evidence="12" id="KW-0645">Protease</keyword>
<dbReference type="InterPro" id="IPR013233">
    <property type="entry name" value="PIG-X/PBN1"/>
</dbReference>
<accession>A0AAV9UVK0</accession>
<evidence type="ECO:0000256" key="10">
    <source>
        <dbReference type="ARBA" id="ARBA00023180"/>
    </source>
</evidence>
<sequence length="495" mass="55839">MKRRVTFITPPGKEIPDDALRLTKDGLGVKDLKAIREERFTFEYDELPWFAKLLVGETRELYIRFDNGKDYTPGWKGPFSSRLPPGVHAFVVPKEDSELKQLEMFLGSSSDIQSVSTTYDRFTKVYASDPTATKLHLLLDNIAARICKGVDRSCRDDIVNLGNAPSVDLTYDPTSKVLDITAAWTTYGSGTTPNEGWKTYIMPYTPTGRVEVGIFSHDETAEEEEISLRGQIAVVGEDEEFKPTLFAFPARHHSRSNIFTADFQRPTGLHPKLEVTLALGGKSPGDTCSLNAYFAIPQPFFVDPYQLEDTSLLKSLGITALIALEGETDLEAPGYEMKKWGSTVVLELDTQHYFDNRVKDHLPMEFTLPLHLRYLEPHSSKSNQTATLPWPTVFWACYSEEWDKMSASPFDRRMLGYEEYFPEHTYFYHLTPQLINRTQAVSKLEVPVLVSKDGHLIEQATIGIIAIGFIWVVAKTLLSLLGVGNKQAVVHQKKE</sequence>
<comment type="pathway">
    <text evidence="2 11">Glycolipid biosynthesis; glycosylphosphatidylinositol-anchor biosynthesis.</text>
</comment>
<evidence type="ECO:0000256" key="3">
    <source>
        <dbReference type="ARBA" id="ARBA00010345"/>
    </source>
</evidence>
<dbReference type="GO" id="GO:1990529">
    <property type="term" value="C:glycosylphosphatidylinositol-mannosyltransferase I complex"/>
    <property type="evidence" value="ECO:0007669"/>
    <property type="project" value="TreeGrafter"/>
</dbReference>
<proteinExistence type="inferred from homology"/>
<dbReference type="AlphaFoldDB" id="A0AAV9UVK0"/>
<evidence type="ECO:0000256" key="7">
    <source>
        <dbReference type="ARBA" id="ARBA00022824"/>
    </source>
</evidence>
<evidence type="ECO:0000313" key="13">
    <source>
        <dbReference type="Proteomes" id="UP001375240"/>
    </source>
</evidence>
<keyword evidence="12" id="KW-0378">Hydrolase</keyword>
<evidence type="ECO:0000256" key="11">
    <source>
        <dbReference type="RuleBase" id="RU366056"/>
    </source>
</evidence>
<dbReference type="SMART" id="SM00780">
    <property type="entry name" value="PIG-X"/>
    <property type="match status" value="1"/>
</dbReference>
<evidence type="ECO:0000256" key="9">
    <source>
        <dbReference type="ARBA" id="ARBA00023136"/>
    </source>
</evidence>
<dbReference type="GO" id="GO:0008233">
    <property type="term" value="F:peptidase activity"/>
    <property type="evidence" value="ECO:0007669"/>
    <property type="project" value="UniProtKB-KW"/>
</dbReference>
<gene>
    <name evidence="12" type="primary">PBN1</name>
    <name evidence="12" type="ORF">TWF696_005937</name>
</gene>
<evidence type="ECO:0000256" key="6">
    <source>
        <dbReference type="ARBA" id="ARBA00022692"/>
    </source>
</evidence>
<organism evidence="12 13">
    <name type="scientific">Orbilia brochopaga</name>
    <dbReference type="NCBI Taxonomy" id="3140254"/>
    <lineage>
        <taxon>Eukaryota</taxon>
        <taxon>Fungi</taxon>
        <taxon>Dikarya</taxon>
        <taxon>Ascomycota</taxon>
        <taxon>Pezizomycotina</taxon>
        <taxon>Orbiliomycetes</taxon>
        <taxon>Orbiliales</taxon>
        <taxon>Orbiliaceae</taxon>
        <taxon>Orbilia</taxon>
    </lineage>
</organism>
<comment type="similarity">
    <text evidence="3 11">Belongs to the PIGX family.</text>
</comment>
<keyword evidence="8 11" id="KW-1133">Transmembrane helix</keyword>
<dbReference type="Pfam" id="PF08320">
    <property type="entry name" value="PIG-X"/>
    <property type="match status" value="1"/>
</dbReference>
<dbReference type="InterPro" id="IPR042322">
    <property type="entry name" value="Pbn1"/>
</dbReference>
<reference evidence="12 13" key="1">
    <citation type="submission" date="2019-10" db="EMBL/GenBank/DDBJ databases">
        <authorList>
            <person name="Palmer J.M."/>
        </authorList>
    </citation>
    <scope>NUCLEOTIDE SEQUENCE [LARGE SCALE GENOMIC DNA]</scope>
    <source>
        <strain evidence="12 13">TWF696</strain>
    </source>
</reference>
<dbReference type="GO" id="GO:0000030">
    <property type="term" value="F:mannosyltransferase activity"/>
    <property type="evidence" value="ECO:0007669"/>
    <property type="project" value="TreeGrafter"/>
</dbReference>
<keyword evidence="6 11" id="KW-0812">Transmembrane</keyword>
<keyword evidence="10" id="KW-0325">Glycoprotein</keyword>
<dbReference type="GO" id="GO:0006506">
    <property type="term" value="P:GPI anchor biosynthetic process"/>
    <property type="evidence" value="ECO:0007669"/>
    <property type="project" value="UniProtKB-KW"/>
</dbReference>
<comment type="caution">
    <text evidence="12">The sequence shown here is derived from an EMBL/GenBank/DDBJ whole genome shotgun (WGS) entry which is preliminary data.</text>
</comment>
<protein>
    <recommendedName>
        <fullName evidence="4 11">Protein PBN1</fullName>
    </recommendedName>
</protein>
<dbReference type="Proteomes" id="UP001375240">
    <property type="component" value="Unassembled WGS sequence"/>
</dbReference>
<dbReference type="EMBL" id="JAVHNQ010000004">
    <property type="protein sequence ID" value="KAK6349659.1"/>
    <property type="molecule type" value="Genomic_DNA"/>
</dbReference>
<keyword evidence="9 11" id="KW-0472">Membrane</keyword>
<comment type="subcellular location">
    <subcellularLocation>
        <location evidence="11">Endoplasmic reticulum membrane</location>
        <topology evidence="11">Single-pass membrane protein</topology>
    </subcellularLocation>
    <subcellularLocation>
        <location evidence="1">Endoplasmic reticulum membrane</location>
        <topology evidence="1">Single-pass type III membrane protein</topology>
    </subcellularLocation>
</comment>
<evidence type="ECO:0000256" key="2">
    <source>
        <dbReference type="ARBA" id="ARBA00004687"/>
    </source>
</evidence>
<keyword evidence="13" id="KW-1185">Reference proteome</keyword>
<dbReference type="GO" id="GO:0006508">
    <property type="term" value="P:proteolysis"/>
    <property type="evidence" value="ECO:0007669"/>
    <property type="project" value="UniProtKB-KW"/>
</dbReference>
<evidence type="ECO:0000256" key="5">
    <source>
        <dbReference type="ARBA" id="ARBA00022502"/>
    </source>
</evidence>
<dbReference type="PANTHER" id="PTHR28533">
    <property type="entry name" value="PROTEIN PBN1"/>
    <property type="match status" value="1"/>
</dbReference>
<name>A0AAV9UVK0_9PEZI</name>
<dbReference type="GO" id="GO:0005789">
    <property type="term" value="C:endoplasmic reticulum membrane"/>
    <property type="evidence" value="ECO:0007669"/>
    <property type="project" value="UniProtKB-SubCell"/>
</dbReference>
<keyword evidence="7 11" id="KW-0256">Endoplasmic reticulum</keyword>
<comment type="function">
    <text evidence="11">Required for proper folding and/or the stability of a subset of proteins in the endoplasmic reticulum. Component of glycosylphosphatidylinositol-mannosyltransferase 1 which transfers the first of the 4 mannoses in the GPI-anchor precursors during GPI-anchor biosynthesis. Probably acts by stabilizing the mannosyltransferase GPI14.</text>
</comment>
<feature type="transmembrane region" description="Helical" evidence="11">
    <location>
        <begin position="462"/>
        <end position="484"/>
    </location>
</feature>
<evidence type="ECO:0000313" key="12">
    <source>
        <dbReference type="EMBL" id="KAK6349659.1"/>
    </source>
</evidence>
<evidence type="ECO:0000256" key="4">
    <source>
        <dbReference type="ARBA" id="ARBA00020410"/>
    </source>
</evidence>
<evidence type="ECO:0000256" key="8">
    <source>
        <dbReference type="ARBA" id="ARBA00022989"/>
    </source>
</evidence>
<evidence type="ECO:0000256" key="1">
    <source>
        <dbReference type="ARBA" id="ARBA00004643"/>
    </source>
</evidence>
<keyword evidence="5 11" id="KW-0337">GPI-anchor biosynthesis</keyword>